<evidence type="ECO:0000256" key="3">
    <source>
        <dbReference type="ARBA" id="ARBA00023315"/>
    </source>
</evidence>
<dbReference type="InterPro" id="IPR016181">
    <property type="entry name" value="Acyl_CoA_acyltransferase"/>
</dbReference>
<dbReference type="Pfam" id="PF13302">
    <property type="entry name" value="Acetyltransf_3"/>
    <property type="match status" value="1"/>
</dbReference>
<evidence type="ECO:0000256" key="2">
    <source>
        <dbReference type="ARBA" id="ARBA00022679"/>
    </source>
</evidence>
<gene>
    <name evidence="5" type="ORF">AKO1_005665</name>
</gene>
<accession>A0AAW2YI19</accession>
<keyword evidence="2" id="KW-0808">Transferase</keyword>
<name>A0AAW2YI19_9EUKA</name>
<dbReference type="Proteomes" id="UP001431209">
    <property type="component" value="Unassembled WGS sequence"/>
</dbReference>
<evidence type="ECO:0000256" key="1">
    <source>
        <dbReference type="ARBA" id="ARBA00009342"/>
    </source>
</evidence>
<evidence type="ECO:0000259" key="4">
    <source>
        <dbReference type="Pfam" id="PF13302"/>
    </source>
</evidence>
<evidence type="ECO:0000313" key="6">
    <source>
        <dbReference type="Proteomes" id="UP001431209"/>
    </source>
</evidence>
<dbReference type="AlphaFoldDB" id="A0AAW2YI19"/>
<feature type="domain" description="N-acetyltransferase" evidence="4">
    <location>
        <begin position="15"/>
        <end position="160"/>
    </location>
</feature>
<dbReference type="InterPro" id="IPR000182">
    <property type="entry name" value="GNAT_dom"/>
</dbReference>
<protein>
    <submittedName>
        <fullName evidence="5">N-acetyltransferase 9-like protein nat9</fullName>
    </submittedName>
</protein>
<sequence length="203" mass="24178">MGKYNWNTRLIGDKLILVPYRREHVYKYHDWMGGEDLLELTASERLSLEEELEMQQTWRDDENKCTFIVIDKSKLSEEQYYSSTTEGMCGDVNIFVTFDDELNQTKGEIEIMVAEKDSRGKGIATEALWMMMRYGMDTLKIDEYEAKILEQNDASLKLFQDKMKYIYKRYHKAFGEHWLTYNVKDNKDTITNKTEHVKTHTYE</sequence>
<comment type="caution">
    <text evidence="5">The sequence shown here is derived from an EMBL/GenBank/DDBJ whole genome shotgun (WGS) entry which is preliminary data.</text>
</comment>
<keyword evidence="6" id="KW-1185">Reference proteome</keyword>
<dbReference type="InterPro" id="IPR039135">
    <property type="entry name" value="NAT9-like"/>
</dbReference>
<dbReference type="PANTHER" id="PTHR13256:SF16">
    <property type="entry name" value="ALPHA_BETA-TUBULIN-N-ACETYLTRANSFERASE 9"/>
    <property type="match status" value="1"/>
</dbReference>
<dbReference type="EMBL" id="JAOPGA020000108">
    <property type="protein sequence ID" value="KAL0476837.1"/>
    <property type="molecule type" value="Genomic_DNA"/>
</dbReference>
<organism evidence="5 6">
    <name type="scientific">Acrasis kona</name>
    <dbReference type="NCBI Taxonomy" id="1008807"/>
    <lineage>
        <taxon>Eukaryota</taxon>
        <taxon>Discoba</taxon>
        <taxon>Heterolobosea</taxon>
        <taxon>Tetramitia</taxon>
        <taxon>Eutetramitia</taxon>
        <taxon>Acrasidae</taxon>
        <taxon>Acrasis</taxon>
    </lineage>
</organism>
<dbReference type="GO" id="GO:0008080">
    <property type="term" value="F:N-acetyltransferase activity"/>
    <property type="evidence" value="ECO:0007669"/>
    <property type="project" value="InterPro"/>
</dbReference>
<comment type="similarity">
    <text evidence="1">Belongs to the acetyltransferase family. GNAT subfamily.</text>
</comment>
<keyword evidence="3" id="KW-0012">Acyltransferase</keyword>
<dbReference type="PANTHER" id="PTHR13256">
    <property type="entry name" value="N-ACETYLTRANSFERASE 9"/>
    <property type="match status" value="1"/>
</dbReference>
<dbReference type="Gene3D" id="3.40.630.30">
    <property type="match status" value="1"/>
</dbReference>
<dbReference type="SUPFAM" id="SSF55729">
    <property type="entry name" value="Acyl-CoA N-acyltransferases (Nat)"/>
    <property type="match status" value="1"/>
</dbReference>
<proteinExistence type="inferred from homology"/>
<evidence type="ECO:0000313" key="5">
    <source>
        <dbReference type="EMBL" id="KAL0476837.1"/>
    </source>
</evidence>
<reference evidence="5 6" key="1">
    <citation type="submission" date="2024-03" db="EMBL/GenBank/DDBJ databases">
        <title>The Acrasis kona genome and developmental transcriptomes reveal deep origins of eukaryotic multicellular pathways.</title>
        <authorList>
            <person name="Sheikh S."/>
            <person name="Fu C.-J."/>
            <person name="Brown M.W."/>
            <person name="Baldauf S.L."/>
        </authorList>
    </citation>
    <scope>NUCLEOTIDE SEQUENCE [LARGE SCALE GENOMIC DNA]</scope>
    <source>
        <strain evidence="5 6">ATCC MYA-3509</strain>
    </source>
</reference>